<organism evidence="2 3">
    <name type="scientific">Grifola frondosa</name>
    <name type="common">Maitake</name>
    <name type="synonym">Polyporus frondosus</name>
    <dbReference type="NCBI Taxonomy" id="5627"/>
    <lineage>
        <taxon>Eukaryota</taxon>
        <taxon>Fungi</taxon>
        <taxon>Dikarya</taxon>
        <taxon>Basidiomycota</taxon>
        <taxon>Agaricomycotina</taxon>
        <taxon>Agaricomycetes</taxon>
        <taxon>Polyporales</taxon>
        <taxon>Grifolaceae</taxon>
        <taxon>Grifola</taxon>
    </lineage>
</organism>
<dbReference type="OrthoDB" id="548949at2759"/>
<dbReference type="InterPro" id="IPR015943">
    <property type="entry name" value="WD40/YVTN_repeat-like_dom_sf"/>
</dbReference>
<proteinExistence type="predicted"/>
<gene>
    <name evidence="2" type="ORF">A0H81_09812</name>
</gene>
<evidence type="ECO:0000313" key="3">
    <source>
        <dbReference type="Proteomes" id="UP000092993"/>
    </source>
</evidence>
<dbReference type="PANTHER" id="PTHR19850">
    <property type="entry name" value="GUANINE NUCLEOTIDE-BINDING PROTEIN BETA G PROTEIN BETA"/>
    <property type="match status" value="1"/>
</dbReference>
<dbReference type="Proteomes" id="UP000092993">
    <property type="component" value="Unassembled WGS sequence"/>
</dbReference>
<feature type="compositionally biased region" description="Acidic residues" evidence="1">
    <location>
        <begin position="558"/>
        <end position="574"/>
    </location>
</feature>
<sequence length="699" mass="78439">MSTQRSSPKWLDQLRSVRRQFRAFKNRKEDDDEYSEENFIRILQRACDVVRGADASDTPDLKAIVEYAHELINEAIIYAYNEGDLFFMPSYAHSEASPVVEDSLKIIFGPALLDSFKAFLVGIAKRNPDSALIPREPIPELESPKPWITAVKPHPNTTRLSRFREGVTASATDAMPLAQLIYQARCEVTDDRICTPVKVAVSSGSNCLAVIACGGWKNRDPVLHYYTLDGDDTNEYLTEGCTMEPGLSEVAYQLALDESRKLMFMADSARIKSFSWDPKSAGQPVHTLRCDQYEGPIAVLPNGRIVRAGNGVAASWNISKLETHGPKNKRIGSGKFSTDDIWRDHDNDEIELSTGSKPHATIKFASSKFRPVVWHLHGPSGNMLCSESGRENNNYSCSAVDLEHNGRIVTRYLGHGGDVQKFSTSEGDPNTFATAGSDGYARLFDVRHPLPVATFNPGRKDEFCVDVVSIHPDGIPTLFTAGQDSQQIKMWDVRARAAVYELATGNNAVNAMAWDSRHSTLYAATECGNMDRLGSTFDYRKAKIPNWAKMLYDRDADPQDVDDEEEEDEDDWEEECWPKNAYHGEDFYGYAFDAGEHRLYGYAMDGKVLLRPFRFPRLCIQSRRRSGTSVCIRRCACQHKTILYLCAAYMFSSSFSTDTGGRVLMRKQHQQPIMVIENSLPLKTQTTACLARLYNPFHG</sequence>
<feature type="region of interest" description="Disordered" evidence="1">
    <location>
        <begin position="555"/>
        <end position="574"/>
    </location>
</feature>
<dbReference type="Gene3D" id="2.130.10.10">
    <property type="entry name" value="YVTN repeat-like/Quinoprotein amine dehydrogenase"/>
    <property type="match status" value="1"/>
</dbReference>
<dbReference type="InterPro" id="IPR001680">
    <property type="entry name" value="WD40_rpt"/>
</dbReference>
<dbReference type="STRING" id="5627.A0A1C7LZI1"/>
<name>A0A1C7LZI1_GRIFR</name>
<dbReference type="InterPro" id="IPR016346">
    <property type="entry name" value="G-protein_beta_1-5"/>
</dbReference>
<evidence type="ECO:0000256" key="1">
    <source>
        <dbReference type="SAM" id="MobiDB-lite"/>
    </source>
</evidence>
<dbReference type="AlphaFoldDB" id="A0A1C7LZI1"/>
<dbReference type="EMBL" id="LUGG01000014">
    <property type="protein sequence ID" value="OBZ70130.1"/>
    <property type="molecule type" value="Genomic_DNA"/>
</dbReference>
<dbReference type="GO" id="GO:0007165">
    <property type="term" value="P:signal transduction"/>
    <property type="evidence" value="ECO:0007669"/>
    <property type="project" value="InterPro"/>
</dbReference>
<dbReference type="SUPFAM" id="SSF50978">
    <property type="entry name" value="WD40 repeat-like"/>
    <property type="match status" value="1"/>
</dbReference>
<accession>A0A1C7LZI1</accession>
<comment type="caution">
    <text evidence="2">The sequence shown here is derived from an EMBL/GenBank/DDBJ whole genome shotgun (WGS) entry which is preliminary data.</text>
</comment>
<dbReference type="InterPro" id="IPR036322">
    <property type="entry name" value="WD40_repeat_dom_sf"/>
</dbReference>
<reference evidence="2 3" key="1">
    <citation type="submission" date="2016-03" db="EMBL/GenBank/DDBJ databases">
        <title>Whole genome sequencing of Grifola frondosa 9006-11.</title>
        <authorList>
            <person name="Min B."/>
            <person name="Park H."/>
            <person name="Kim J.-G."/>
            <person name="Cho H."/>
            <person name="Oh Y.-L."/>
            <person name="Kong W.-S."/>
            <person name="Choi I.-G."/>
        </authorList>
    </citation>
    <scope>NUCLEOTIDE SEQUENCE [LARGE SCALE GENOMIC DNA]</scope>
    <source>
        <strain evidence="2 3">9006-11</strain>
    </source>
</reference>
<protein>
    <submittedName>
        <fullName evidence="2">Uncharacterized protein</fullName>
    </submittedName>
</protein>
<dbReference type="SMART" id="SM00320">
    <property type="entry name" value="WD40"/>
    <property type="match status" value="2"/>
</dbReference>
<dbReference type="OMA" id="IPRWAER"/>
<evidence type="ECO:0000313" key="2">
    <source>
        <dbReference type="EMBL" id="OBZ70130.1"/>
    </source>
</evidence>
<keyword evidence="3" id="KW-1185">Reference proteome</keyword>